<dbReference type="EMBL" id="HBEZ01009870">
    <property type="protein sequence ID" value="CAD8627766.1"/>
    <property type="molecule type" value="Transcribed_RNA"/>
</dbReference>
<dbReference type="InterPro" id="IPR011992">
    <property type="entry name" value="EF-hand-dom_pair"/>
</dbReference>
<keyword evidence="1" id="KW-0106">Calcium</keyword>
<reference evidence="4" key="1">
    <citation type="submission" date="2021-01" db="EMBL/GenBank/DDBJ databases">
        <authorList>
            <person name="Corre E."/>
            <person name="Pelletier E."/>
            <person name="Niang G."/>
            <person name="Scheremetjew M."/>
            <person name="Finn R."/>
            <person name="Kale V."/>
            <person name="Holt S."/>
            <person name="Cochrane G."/>
            <person name="Meng A."/>
            <person name="Brown T."/>
            <person name="Cohen L."/>
        </authorList>
    </citation>
    <scope>NUCLEOTIDE SEQUENCE</scope>
    <source>
        <strain evidence="4">CCAP979/52</strain>
    </source>
</reference>
<evidence type="ECO:0000256" key="1">
    <source>
        <dbReference type="ARBA" id="ARBA00022837"/>
    </source>
</evidence>
<accession>A0A7S0QFS0</accession>
<name>A0A7S0QFS0_9CRYP</name>
<keyword evidence="2" id="KW-0812">Transmembrane</keyword>
<dbReference type="PROSITE" id="PS00018">
    <property type="entry name" value="EF_HAND_1"/>
    <property type="match status" value="1"/>
</dbReference>
<dbReference type="PROSITE" id="PS50222">
    <property type="entry name" value="EF_HAND_2"/>
    <property type="match status" value="1"/>
</dbReference>
<dbReference type="PANTHER" id="PTHR11319">
    <property type="entry name" value="G PROTEIN-COUPLED RECEPTOR-RELATED"/>
    <property type="match status" value="1"/>
</dbReference>
<dbReference type="InterPro" id="IPR018247">
    <property type="entry name" value="EF_Hand_1_Ca_BS"/>
</dbReference>
<dbReference type="AlphaFoldDB" id="A0A7S0QFS0"/>
<dbReference type="Gene3D" id="1.10.238.10">
    <property type="entry name" value="EF-hand"/>
    <property type="match status" value="1"/>
</dbReference>
<gene>
    <name evidence="4" type="ORF">CCUR1050_LOCUS5444</name>
</gene>
<feature type="domain" description="EF-hand" evidence="3">
    <location>
        <begin position="34"/>
        <end position="69"/>
    </location>
</feature>
<keyword evidence="2" id="KW-0472">Membrane</keyword>
<protein>
    <recommendedName>
        <fullName evidence="3">EF-hand domain-containing protein</fullName>
    </recommendedName>
</protein>
<dbReference type="SMART" id="SM00054">
    <property type="entry name" value="EFh"/>
    <property type="match status" value="1"/>
</dbReference>
<proteinExistence type="predicted"/>
<feature type="transmembrane region" description="Helical" evidence="2">
    <location>
        <begin position="379"/>
        <end position="398"/>
    </location>
</feature>
<feature type="transmembrane region" description="Helical" evidence="2">
    <location>
        <begin position="336"/>
        <end position="359"/>
    </location>
</feature>
<evidence type="ECO:0000259" key="3">
    <source>
        <dbReference type="PROSITE" id="PS50222"/>
    </source>
</evidence>
<dbReference type="GO" id="GO:0005509">
    <property type="term" value="F:calcium ion binding"/>
    <property type="evidence" value="ECO:0007669"/>
    <property type="project" value="InterPro"/>
</dbReference>
<feature type="transmembrane region" description="Helical" evidence="2">
    <location>
        <begin position="302"/>
        <end position="324"/>
    </location>
</feature>
<dbReference type="InterPro" id="IPR002048">
    <property type="entry name" value="EF_hand_dom"/>
</dbReference>
<organism evidence="4">
    <name type="scientific">Cryptomonas curvata</name>
    <dbReference type="NCBI Taxonomy" id="233186"/>
    <lineage>
        <taxon>Eukaryota</taxon>
        <taxon>Cryptophyceae</taxon>
        <taxon>Cryptomonadales</taxon>
        <taxon>Cryptomonadaceae</taxon>
        <taxon>Cryptomonas</taxon>
    </lineage>
</organism>
<keyword evidence="2" id="KW-1133">Transmembrane helix</keyword>
<sequence length="551" mass="61924">MLHDESGRHCNALKVKTFINFFVRNSNELGLPNPDTLVLRSLIKAKDVSGDGTIDRQEFVEMMHQMVTIHNLFTGHELLEDMHYEQLARLYEYHKSGEMYLENVLKHKEGDDEVDSVFKKTMLALKAKFISDNSEAKVHAAQEMSKRISNVLNLFPEPEGVDKSGEVDNSMSGEVNAGFDSEKQFQNNPQVEFLGNKIMLHLKKKISQPRFEMLKQAMVSDLRKRILVLANEKAMDGTIAIPTVLWKSNADISASGRSKSDEGELKAVTRIGFLIKNYKVQHWYFELLEMTRKLIMTSIITFIYTGTPAQIAAALVTTLAFTLYTQRTKPFADDKIGDMQVFSLATQGFTLLYGLMLTIDNLTTLLGLEQSFTQTAVKNAIAGFVVFLNATIVIFPVLQRGVGYFQGYLDRKRHNKSIFLPGTAVKTNNGIVRDALQWNNSIVDNILKKGFLDSDPQICNHSRANIKATLPEGTVISGRAPIHKDESETSINTENVATERETGLTNQSCRLPGVLWMEEPEIQMALDSRKQGSYDPDLEDVTFSAASHKKL</sequence>
<dbReference type="PANTHER" id="PTHR11319:SF35">
    <property type="entry name" value="OUTER MEMBRANE PROTEIN PMPC-RELATED"/>
    <property type="match status" value="1"/>
</dbReference>
<dbReference type="SUPFAM" id="SSF47473">
    <property type="entry name" value="EF-hand"/>
    <property type="match status" value="1"/>
</dbReference>
<evidence type="ECO:0000313" key="4">
    <source>
        <dbReference type="EMBL" id="CAD8627766.1"/>
    </source>
</evidence>
<evidence type="ECO:0000256" key="2">
    <source>
        <dbReference type="SAM" id="Phobius"/>
    </source>
</evidence>